<evidence type="ECO:0000313" key="2">
    <source>
        <dbReference type="EMBL" id="CEM54478.1"/>
    </source>
</evidence>
<dbReference type="EMBL" id="CDMZ01005791">
    <property type="protein sequence ID" value="CEM54478.1"/>
    <property type="molecule type" value="Genomic_DNA"/>
</dbReference>
<proteinExistence type="predicted"/>
<feature type="region of interest" description="Disordered" evidence="1">
    <location>
        <begin position="357"/>
        <end position="380"/>
    </location>
</feature>
<protein>
    <submittedName>
        <fullName evidence="2">Uncharacterized protein</fullName>
    </submittedName>
</protein>
<reference evidence="2" key="1">
    <citation type="submission" date="2014-11" db="EMBL/GenBank/DDBJ databases">
        <authorList>
            <person name="Otto D Thomas"/>
            <person name="Naeem Raeece"/>
        </authorList>
    </citation>
    <scope>NUCLEOTIDE SEQUENCE</scope>
</reference>
<organism evidence="2">
    <name type="scientific">Chromera velia CCMP2878</name>
    <dbReference type="NCBI Taxonomy" id="1169474"/>
    <lineage>
        <taxon>Eukaryota</taxon>
        <taxon>Sar</taxon>
        <taxon>Alveolata</taxon>
        <taxon>Colpodellida</taxon>
        <taxon>Chromeraceae</taxon>
        <taxon>Chromera</taxon>
    </lineage>
</organism>
<feature type="region of interest" description="Disordered" evidence="1">
    <location>
        <begin position="101"/>
        <end position="124"/>
    </location>
</feature>
<name>A0A0G4IBN6_9ALVE</name>
<sequence length="380" mass="42197">MGKGRMTLGELTRDPAGAHLFFMDVFFPEAATAQPRRGHSEWPEPFCVDPTNAVVFHLYRLHAIAEGKVATGYKVANIDATRMGAMKRVVFDFLRVPSEHQGRAKDSGGQIIWEGGKKGSEGKAKFQDLKTHPSLENASTVLLQPVDEAKLNEFIPTDPSWVSDRDKMVDVAKKFVFVKKPDPVELTRLTALSALPPVLRNSSFANAFKGKVKAEEIFERMQEMINPILAEGEKGEPILRKGAKLEAFQHVTISEVAHTLAGMELILKRERFTATVLKGRAADYTSLVEFVFKGRAELDKAKVFEMDDDEREELVSQLRSEKKIHPSLVSPFAEPIFYTRSCLARFGVFVEAKKEGGAAAAASGEEEKPEDLFGLNSDED</sequence>
<accession>A0A0G4IBN6</accession>
<feature type="compositionally biased region" description="Basic and acidic residues" evidence="1">
    <location>
        <begin position="115"/>
        <end position="124"/>
    </location>
</feature>
<evidence type="ECO:0000256" key="1">
    <source>
        <dbReference type="SAM" id="MobiDB-lite"/>
    </source>
</evidence>
<gene>
    <name evidence="2" type="ORF">Cvel_12804</name>
</gene>
<dbReference type="VEuPathDB" id="CryptoDB:Cvel_12804"/>
<dbReference type="AlphaFoldDB" id="A0A0G4IBN6"/>
<dbReference type="PhylomeDB" id="A0A0G4IBN6"/>